<dbReference type="AlphaFoldDB" id="A0A392T5D1"/>
<dbReference type="EMBL" id="LXQA010498843">
    <property type="protein sequence ID" value="MCI55597.1"/>
    <property type="molecule type" value="Genomic_DNA"/>
</dbReference>
<dbReference type="Proteomes" id="UP000265520">
    <property type="component" value="Unassembled WGS sequence"/>
</dbReference>
<proteinExistence type="predicted"/>
<evidence type="ECO:0000313" key="3">
    <source>
        <dbReference type="Proteomes" id="UP000265520"/>
    </source>
</evidence>
<evidence type="ECO:0000313" key="2">
    <source>
        <dbReference type="EMBL" id="MCI55597.1"/>
    </source>
</evidence>
<organism evidence="2 3">
    <name type="scientific">Trifolium medium</name>
    <dbReference type="NCBI Taxonomy" id="97028"/>
    <lineage>
        <taxon>Eukaryota</taxon>
        <taxon>Viridiplantae</taxon>
        <taxon>Streptophyta</taxon>
        <taxon>Embryophyta</taxon>
        <taxon>Tracheophyta</taxon>
        <taxon>Spermatophyta</taxon>
        <taxon>Magnoliopsida</taxon>
        <taxon>eudicotyledons</taxon>
        <taxon>Gunneridae</taxon>
        <taxon>Pentapetalae</taxon>
        <taxon>rosids</taxon>
        <taxon>fabids</taxon>
        <taxon>Fabales</taxon>
        <taxon>Fabaceae</taxon>
        <taxon>Papilionoideae</taxon>
        <taxon>50 kb inversion clade</taxon>
        <taxon>NPAAA clade</taxon>
        <taxon>Hologalegina</taxon>
        <taxon>IRL clade</taxon>
        <taxon>Trifolieae</taxon>
        <taxon>Trifolium</taxon>
    </lineage>
</organism>
<sequence>IPGTQWPDAAQDATATGAAR</sequence>
<protein>
    <submittedName>
        <fullName evidence="2">Uncharacterized protein</fullName>
    </submittedName>
</protein>
<name>A0A392T5D1_9FABA</name>
<feature type="compositionally biased region" description="Low complexity" evidence="1">
    <location>
        <begin position="8"/>
        <end position="20"/>
    </location>
</feature>
<evidence type="ECO:0000256" key="1">
    <source>
        <dbReference type="SAM" id="MobiDB-lite"/>
    </source>
</evidence>
<accession>A0A392T5D1</accession>
<reference evidence="2 3" key="1">
    <citation type="journal article" date="2018" name="Front. Plant Sci.">
        <title>Red Clover (Trifolium pratense) and Zigzag Clover (T. medium) - A Picture of Genomic Similarities and Differences.</title>
        <authorList>
            <person name="Dluhosova J."/>
            <person name="Istvanek J."/>
            <person name="Nedelnik J."/>
            <person name="Repkova J."/>
        </authorList>
    </citation>
    <scope>NUCLEOTIDE SEQUENCE [LARGE SCALE GENOMIC DNA]</scope>
    <source>
        <strain evidence="3">cv. 10/8</strain>
        <tissue evidence="2">Leaf</tissue>
    </source>
</reference>
<feature type="region of interest" description="Disordered" evidence="1">
    <location>
        <begin position="1"/>
        <end position="20"/>
    </location>
</feature>
<keyword evidence="3" id="KW-1185">Reference proteome</keyword>
<feature type="non-terminal residue" evidence="2">
    <location>
        <position position="1"/>
    </location>
</feature>
<comment type="caution">
    <text evidence="2">The sequence shown here is derived from an EMBL/GenBank/DDBJ whole genome shotgun (WGS) entry which is preliminary data.</text>
</comment>